<dbReference type="InterPro" id="IPR016039">
    <property type="entry name" value="Thiolase-like"/>
</dbReference>
<evidence type="ECO:0000313" key="6">
    <source>
        <dbReference type="Proteomes" id="UP000033540"/>
    </source>
</evidence>
<dbReference type="OrthoDB" id="1269963at2759"/>
<dbReference type="GO" id="GO:0006696">
    <property type="term" value="P:ergosterol biosynthetic process"/>
    <property type="evidence" value="ECO:0007669"/>
    <property type="project" value="TreeGrafter"/>
</dbReference>
<evidence type="ECO:0000259" key="3">
    <source>
        <dbReference type="Pfam" id="PF01154"/>
    </source>
</evidence>
<dbReference type="InterPro" id="IPR013528">
    <property type="entry name" value="HMG_CoA_synth_N"/>
</dbReference>
<dbReference type="SUPFAM" id="SSF53901">
    <property type="entry name" value="Thiolase-like"/>
    <property type="match status" value="2"/>
</dbReference>
<dbReference type="GO" id="GO:0006084">
    <property type="term" value="P:acetyl-CoA metabolic process"/>
    <property type="evidence" value="ECO:0007669"/>
    <property type="project" value="InterPro"/>
</dbReference>
<dbReference type="PANTHER" id="PTHR43323:SF2">
    <property type="entry name" value="HYDROXYMETHYLGLUTARYL-COA SYNTHASE"/>
    <property type="match status" value="1"/>
</dbReference>
<name>A0A0F0IN73_ASPPU</name>
<evidence type="ECO:0000259" key="4">
    <source>
        <dbReference type="Pfam" id="PF08540"/>
    </source>
</evidence>
<dbReference type="InterPro" id="IPR013746">
    <property type="entry name" value="HMG_CoA_synt_C_dom"/>
</dbReference>
<dbReference type="Pfam" id="PF08540">
    <property type="entry name" value="HMG_CoA_synt_C"/>
    <property type="match status" value="1"/>
</dbReference>
<dbReference type="STRING" id="1403190.A0A0F0IN73"/>
<evidence type="ECO:0000256" key="2">
    <source>
        <dbReference type="ARBA" id="ARBA00022679"/>
    </source>
</evidence>
<evidence type="ECO:0000256" key="1">
    <source>
        <dbReference type="ARBA" id="ARBA00007061"/>
    </source>
</evidence>
<accession>A0A0F0IN73</accession>
<sequence length="233" mass="26347">MQLNEMPSTPQNIGIKAIEIYFPSRYVPQSELEKFLGVSAGKFTIGLGQQKMSFCDDREDRFDPVPSEIRDVEYTASLTNKSIEKLCMGLTKDKFSERVQPSLTAPAYCGNMYTASIYSGLVSLLSNVPSEKLQNKRVGMFSYGGGLASTMFSLQVKGDITEMAQKIRLRDRLDARAAVSPEFYDQMCQLREKAYQQKNYTPKGSVDSLAPGTYYLIHVDDIFRRKYELKPYA</sequence>
<dbReference type="Proteomes" id="UP000033540">
    <property type="component" value="Unassembled WGS sequence"/>
</dbReference>
<gene>
    <name evidence="5" type="ORF">P875_00117290</name>
</gene>
<dbReference type="PANTHER" id="PTHR43323">
    <property type="entry name" value="3-HYDROXY-3-METHYLGLUTARYL COENZYME A SYNTHASE"/>
    <property type="match status" value="1"/>
</dbReference>
<dbReference type="Pfam" id="PF01154">
    <property type="entry name" value="HMG_CoA_synt_N"/>
    <property type="match status" value="1"/>
</dbReference>
<dbReference type="EMBL" id="JZEE01000197">
    <property type="protein sequence ID" value="KJK67333.1"/>
    <property type="molecule type" value="Genomic_DNA"/>
</dbReference>
<organism evidence="5 6">
    <name type="scientific">Aspergillus parasiticus (strain ATCC 56775 / NRRL 5862 / SRRC 143 / SU-1)</name>
    <dbReference type="NCBI Taxonomy" id="1403190"/>
    <lineage>
        <taxon>Eukaryota</taxon>
        <taxon>Fungi</taxon>
        <taxon>Dikarya</taxon>
        <taxon>Ascomycota</taxon>
        <taxon>Pezizomycotina</taxon>
        <taxon>Eurotiomycetes</taxon>
        <taxon>Eurotiomycetidae</taxon>
        <taxon>Eurotiales</taxon>
        <taxon>Aspergillaceae</taxon>
        <taxon>Aspergillus</taxon>
        <taxon>Aspergillus subgen. Circumdati</taxon>
    </lineage>
</organism>
<comment type="caution">
    <text evidence="5">The sequence shown here is derived from an EMBL/GenBank/DDBJ whole genome shotgun (WGS) entry which is preliminary data.</text>
</comment>
<proteinExistence type="inferred from homology"/>
<dbReference type="AlphaFoldDB" id="A0A0F0IN73"/>
<dbReference type="GO" id="GO:0004421">
    <property type="term" value="F:hydroxymethylglutaryl-CoA synthase activity"/>
    <property type="evidence" value="ECO:0007669"/>
    <property type="project" value="InterPro"/>
</dbReference>
<dbReference type="Gene3D" id="3.40.47.10">
    <property type="match status" value="2"/>
</dbReference>
<feature type="domain" description="Hydroxymethylglutaryl-coenzyme A synthase C-terminal" evidence="4">
    <location>
        <begin position="68"/>
        <end position="230"/>
    </location>
</feature>
<feature type="domain" description="Hydroxymethylglutaryl-coenzyme A synthase N-terminal" evidence="3">
    <location>
        <begin position="10"/>
        <end position="65"/>
    </location>
</feature>
<keyword evidence="2" id="KW-0808">Transferase</keyword>
<comment type="similarity">
    <text evidence="1">Belongs to the thiolase-like superfamily. HMG-CoA synthase family.</text>
</comment>
<reference evidence="5 6" key="1">
    <citation type="submission" date="2015-02" db="EMBL/GenBank/DDBJ databases">
        <title>Draft genome sequence of Aspergillus parasiticus SU-1.</title>
        <authorList>
            <person name="Yu J."/>
            <person name="Fedorova N."/>
            <person name="Yin Y."/>
            <person name="Losada L."/>
            <person name="Zafar N."/>
            <person name="Taujale R."/>
            <person name="Ehrlich K.C."/>
            <person name="Bhatnagar D."/>
            <person name="Cleveland T.E."/>
            <person name="Bennett J.W."/>
            <person name="Nierman W.C."/>
        </authorList>
    </citation>
    <scope>NUCLEOTIDE SEQUENCE [LARGE SCALE GENOMIC DNA]</scope>
    <source>
        <strain evidence="6">ATCC 56775 / NRRL 5862 / SRRC 143 / SU-1</strain>
    </source>
</reference>
<protein>
    <submittedName>
        <fullName evidence="5">Hydroxymethylglutaryl-coenzyme A synthase C terminal</fullName>
    </submittedName>
</protein>
<dbReference type="GO" id="GO:0010142">
    <property type="term" value="P:farnesyl diphosphate biosynthetic process, mevalonate pathway"/>
    <property type="evidence" value="ECO:0007669"/>
    <property type="project" value="InterPro"/>
</dbReference>
<evidence type="ECO:0000313" key="5">
    <source>
        <dbReference type="EMBL" id="KJK67333.1"/>
    </source>
</evidence>